<sequence>MHFAITHRELWQSDAVAEAPSSPTLPAAELAFLTALWDAWQALTARGEAELRARHDLDLRSFIALAYVQGGADQPAQLARDLGVPRYEVSRVLHALEARGAVTRGQAPTDARRVTVTVTPGGAALWQEALATVRAVTGPALASLGPQAEQLTRDLHVLAQAARSLPAPPEPDQSASPLCTSPTQESE</sequence>
<proteinExistence type="predicted"/>
<dbReference type="Proteomes" id="UP000308000">
    <property type="component" value="Unassembled WGS sequence"/>
</dbReference>
<comment type="caution">
    <text evidence="3">The sequence shown here is derived from an EMBL/GenBank/DDBJ whole genome shotgun (WGS) entry which is preliminary data.</text>
</comment>
<dbReference type="GO" id="GO:0006950">
    <property type="term" value="P:response to stress"/>
    <property type="evidence" value="ECO:0007669"/>
    <property type="project" value="TreeGrafter"/>
</dbReference>
<dbReference type="GO" id="GO:0003700">
    <property type="term" value="F:DNA-binding transcription factor activity"/>
    <property type="evidence" value="ECO:0007669"/>
    <property type="project" value="InterPro"/>
</dbReference>
<dbReference type="InterPro" id="IPR000835">
    <property type="entry name" value="HTH_MarR-typ"/>
</dbReference>
<dbReference type="SUPFAM" id="SSF46785">
    <property type="entry name" value="Winged helix' DNA-binding domain"/>
    <property type="match status" value="1"/>
</dbReference>
<dbReference type="AlphaFoldDB" id="A0AAJ5JX32"/>
<dbReference type="EMBL" id="VBRC01000019">
    <property type="protein sequence ID" value="TLK21962.1"/>
    <property type="molecule type" value="Genomic_DNA"/>
</dbReference>
<dbReference type="InterPro" id="IPR036390">
    <property type="entry name" value="WH_DNA-bd_sf"/>
</dbReference>
<reference evidence="3 4" key="1">
    <citation type="submission" date="2019-04" db="EMBL/GenBank/DDBJ databases">
        <title>Deinococcus metalilatus MA1002 mutant No.5.</title>
        <authorList>
            <person name="Park W."/>
            <person name="Park C."/>
        </authorList>
    </citation>
    <scope>NUCLEOTIDE SEQUENCE [LARGE SCALE GENOMIC DNA]</scope>
    <source>
        <strain evidence="3 4">MA1002-m5</strain>
    </source>
</reference>
<feature type="compositionally biased region" description="Polar residues" evidence="1">
    <location>
        <begin position="173"/>
        <end position="187"/>
    </location>
</feature>
<dbReference type="PANTHER" id="PTHR33164">
    <property type="entry name" value="TRANSCRIPTIONAL REGULATOR, MARR FAMILY"/>
    <property type="match status" value="1"/>
</dbReference>
<evidence type="ECO:0000259" key="2">
    <source>
        <dbReference type="PROSITE" id="PS50995"/>
    </source>
</evidence>
<evidence type="ECO:0000256" key="1">
    <source>
        <dbReference type="SAM" id="MobiDB-lite"/>
    </source>
</evidence>
<protein>
    <submittedName>
        <fullName evidence="3">Winged helix-turn-helix transcriptional regulator</fullName>
    </submittedName>
</protein>
<evidence type="ECO:0000313" key="3">
    <source>
        <dbReference type="EMBL" id="TLK21962.1"/>
    </source>
</evidence>
<dbReference type="PROSITE" id="PS50995">
    <property type="entry name" value="HTH_MARR_2"/>
    <property type="match status" value="1"/>
</dbReference>
<feature type="region of interest" description="Disordered" evidence="1">
    <location>
        <begin position="160"/>
        <end position="187"/>
    </location>
</feature>
<accession>A0AAJ5JX32</accession>
<dbReference type="Gene3D" id="1.10.10.10">
    <property type="entry name" value="Winged helix-like DNA-binding domain superfamily/Winged helix DNA-binding domain"/>
    <property type="match status" value="1"/>
</dbReference>
<dbReference type="PANTHER" id="PTHR33164:SF43">
    <property type="entry name" value="HTH-TYPE TRANSCRIPTIONAL REPRESSOR YETL"/>
    <property type="match status" value="1"/>
</dbReference>
<evidence type="ECO:0000313" key="4">
    <source>
        <dbReference type="Proteomes" id="UP000308000"/>
    </source>
</evidence>
<name>A0AAJ5JX32_9DEIO</name>
<feature type="domain" description="HTH marR-type" evidence="2">
    <location>
        <begin position="29"/>
        <end position="163"/>
    </location>
</feature>
<dbReference type="SMART" id="SM00347">
    <property type="entry name" value="HTH_MARR"/>
    <property type="match status" value="1"/>
</dbReference>
<dbReference type="InterPro" id="IPR036388">
    <property type="entry name" value="WH-like_DNA-bd_sf"/>
</dbReference>
<dbReference type="InterPro" id="IPR039422">
    <property type="entry name" value="MarR/SlyA-like"/>
</dbReference>
<gene>
    <name evidence="3" type="ORF">FCS05_18375</name>
</gene>
<dbReference type="Pfam" id="PF12802">
    <property type="entry name" value="MarR_2"/>
    <property type="match status" value="1"/>
</dbReference>
<organism evidence="3 4">
    <name type="scientific">Deinococcus metallilatus</name>
    <dbReference type="NCBI Taxonomy" id="1211322"/>
    <lineage>
        <taxon>Bacteria</taxon>
        <taxon>Thermotogati</taxon>
        <taxon>Deinococcota</taxon>
        <taxon>Deinococci</taxon>
        <taxon>Deinococcales</taxon>
        <taxon>Deinococcaceae</taxon>
        <taxon>Deinococcus</taxon>
    </lineage>
</organism>